<dbReference type="AlphaFoldDB" id="H2V5M2"/>
<dbReference type="SMART" id="SM00181">
    <property type="entry name" value="EGF"/>
    <property type="match status" value="2"/>
</dbReference>
<dbReference type="Pfam" id="PF01390">
    <property type="entry name" value="SEA"/>
    <property type="match status" value="1"/>
</dbReference>
<feature type="domain" description="EGF-like" evidence="9">
    <location>
        <begin position="296"/>
        <end position="335"/>
    </location>
</feature>
<dbReference type="InterPro" id="IPR000152">
    <property type="entry name" value="EGF-type_Asp/Asn_hydroxyl_site"/>
</dbReference>
<evidence type="ECO:0000259" key="12">
    <source>
        <dbReference type="PROSITE" id="PS51390"/>
    </source>
</evidence>
<dbReference type="SUPFAM" id="SSF57196">
    <property type="entry name" value="EGF/Laminin"/>
    <property type="match status" value="2"/>
</dbReference>
<dbReference type="SMART" id="SM00241">
    <property type="entry name" value="ZP"/>
    <property type="match status" value="1"/>
</dbReference>
<dbReference type="PROSITE" id="PS51041">
    <property type="entry name" value="EMI"/>
    <property type="match status" value="1"/>
</dbReference>
<dbReference type="GO" id="GO:0005509">
    <property type="term" value="F:calcium ion binding"/>
    <property type="evidence" value="ECO:0007669"/>
    <property type="project" value="InterPro"/>
</dbReference>
<dbReference type="PROSITE" id="PS00010">
    <property type="entry name" value="ASX_HYDROXYL"/>
    <property type="match status" value="2"/>
</dbReference>
<dbReference type="Ensembl" id="ENSTRUT00000044656.3">
    <property type="protein sequence ID" value="ENSTRUP00000044506.3"/>
    <property type="gene ID" value="ENSTRUG00000017371.3"/>
</dbReference>
<feature type="region of interest" description="Disordered" evidence="6">
    <location>
        <begin position="703"/>
        <end position="747"/>
    </location>
</feature>
<comment type="caution">
    <text evidence="5">Lacks conserved residue(s) required for the propagation of feature annotation.</text>
</comment>
<dbReference type="GO" id="GO:0071944">
    <property type="term" value="C:cell periphery"/>
    <property type="evidence" value="ECO:0007669"/>
    <property type="project" value="UniProtKB-ARBA"/>
</dbReference>
<organism evidence="13 14">
    <name type="scientific">Takifugu rubripes</name>
    <name type="common">Japanese pufferfish</name>
    <name type="synonym">Fugu rubripes</name>
    <dbReference type="NCBI Taxonomy" id="31033"/>
    <lineage>
        <taxon>Eukaryota</taxon>
        <taxon>Metazoa</taxon>
        <taxon>Chordata</taxon>
        <taxon>Craniata</taxon>
        <taxon>Vertebrata</taxon>
        <taxon>Euteleostomi</taxon>
        <taxon>Actinopterygii</taxon>
        <taxon>Neopterygii</taxon>
        <taxon>Teleostei</taxon>
        <taxon>Neoteleostei</taxon>
        <taxon>Acanthomorphata</taxon>
        <taxon>Eupercaria</taxon>
        <taxon>Tetraodontiformes</taxon>
        <taxon>Tetradontoidea</taxon>
        <taxon>Tetraodontidae</taxon>
        <taxon>Takifugu</taxon>
    </lineage>
</organism>
<dbReference type="InterPro" id="IPR036116">
    <property type="entry name" value="FN3_sf"/>
</dbReference>
<reference evidence="13" key="3">
    <citation type="submission" date="2025-09" db="UniProtKB">
        <authorList>
            <consortium name="Ensembl"/>
        </authorList>
    </citation>
    <scope>IDENTIFICATION</scope>
</reference>
<proteinExistence type="predicted"/>
<feature type="domain" description="WAP" evidence="12">
    <location>
        <begin position="146"/>
        <end position="191"/>
    </location>
</feature>
<keyword evidence="4" id="KW-1015">Disulfide bond</keyword>
<evidence type="ECO:0000256" key="3">
    <source>
        <dbReference type="ARBA" id="ARBA00022737"/>
    </source>
</evidence>
<keyword evidence="7" id="KW-1133">Transmembrane helix</keyword>
<keyword evidence="7" id="KW-0812">Transmembrane</keyword>
<dbReference type="eggNOG" id="ENOG502QVDQ">
    <property type="taxonomic scope" value="Eukaryota"/>
</dbReference>
<name>H2V5M2_TAKRU</name>
<dbReference type="InterPro" id="IPR001507">
    <property type="entry name" value="ZP_dom"/>
</dbReference>
<evidence type="ECO:0000259" key="8">
    <source>
        <dbReference type="PROSITE" id="PS50024"/>
    </source>
</evidence>
<evidence type="ECO:0000256" key="2">
    <source>
        <dbReference type="ARBA" id="ARBA00022729"/>
    </source>
</evidence>
<dbReference type="GO" id="GO:0005576">
    <property type="term" value="C:extracellular region"/>
    <property type="evidence" value="ECO:0007669"/>
    <property type="project" value="InterPro"/>
</dbReference>
<feature type="region of interest" description="Disordered" evidence="6">
    <location>
        <begin position="336"/>
        <end position="419"/>
    </location>
</feature>
<evidence type="ECO:0000256" key="4">
    <source>
        <dbReference type="ARBA" id="ARBA00023157"/>
    </source>
</evidence>
<dbReference type="InterPro" id="IPR055355">
    <property type="entry name" value="ZP-C"/>
</dbReference>
<dbReference type="InterPro" id="IPR042235">
    <property type="entry name" value="ZP-C_dom"/>
</dbReference>
<keyword evidence="3" id="KW-0677">Repeat</keyword>
<evidence type="ECO:0000256" key="5">
    <source>
        <dbReference type="PROSITE-ProRule" id="PRU00076"/>
    </source>
</evidence>
<dbReference type="Proteomes" id="UP000005226">
    <property type="component" value="Chromosome 15"/>
</dbReference>
<dbReference type="InterPro" id="IPR000082">
    <property type="entry name" value="SEA_dom"/>
</dbReference>
<evidence type="ECO:0000259" key="10">
    <source>
        <dbReference type="PROSITE" id="PS51034"/>
    </source>
</evidence>
<feature type="domain" description="EGF-like" evidence="9">
    <location>
        <begin position="617"/>
        <end position="655"/>
    </location>
</feature>
<protein>
    <recommendedName>
        <fullName evidence="15">Uromodulin-like 1</fullName>
    </recommendedName>
</protein>
<keyword evidence="7" id="KW-0472">Membrane</keyword>
<feature type="domain" description="EMI" evidence="11">
    <location>
        <begin position="65"/>
        <end position="138"/>
    </location>
</feature>
<dbReference type="SUPFAM" id="SSF57256">
    <property type="entry name" value="Elafin-like"/>
    <property type="match status" value="1"/>
</dbReference>
<dbReference type="InterPro" id="IPR001881">
    <property type="entry name" value="EGF-like_Ca-bd_dom"/>
</dbReference>
<evidence type="ECO:0000256" key="6">
    <source>
        <dbReference type="SAM" id="MobiDB-lite"/>
    </source>
</evidence>
<dbReference type="Pfam" id="PF23344">
    <property type="entry name" value="ZP-N"/>
    <property type="match status" value="1"/>
</dbReference>
<evidence type="ECO:0000313" key="13">
    <source>
        <dbReference type="Ensembl" id="ENSTRUP00000044506.3"/>
    </source>
</evidence>
<dbReference type="FunFam" id="2.10.25.10:FF:000038">
    <property type="entry name" value="Fibrillin 2"/>
    <property type="match status" value="2"/>
</dbReference>
<feature type="domain" description="SEA" evidence="8">
    <location>
        <begin position="506"/>
        <end position="620"/>
    </location>
</feature>
<dbReference type="InterPro" id="IPR000742">
    <property type="entry name" value="EGF"/>
</dbReference>
<evidence type="ECO:0000256" key="1">
    <source>
        <dbReference type="ARBA" id="ARBA00022536"/>
    </source>
</evidence>
<dbReference type="InterPro" id="IPR055356">
    <property type="entry name" value="ZP-N"/>
</dbReference>
<dbReference type="Gene3D" id="2.60.40.4100">
    <property type="entry name" value="Zona pellucida, ZP-C domain"/>
    <property type="match status" value="1"/>
</dbReference>
<evidence type="ECO:0000256" key="7">
    <source>
        <dbReference type="SAM" id="Phobius"/>
    </source>
</evidence>
<dbReference type="GeneTree" id="ENSGT00940000159975"/>
<feature type="compositionally biased region" description="Polar residues" evidence="6">
    <location>
        <begin position="359"/>
        <end position="388"/>
    </location>
</feature>
<evidence type="ECO:0008006" key="15">
    <source>
        <dbReference type="Google" id="ProtNLM"/>
    </source>
</evidence>
<feature type="compositionally biased region" description="Low complexity" evidence="6">
    <location>
        <begin position="723"/>
        <end position="741"/>
    </location>
</feature>
<dbReference type="GO" id="GO:0030414">
    <property type="term" value="F:peptidase inhibitor activity"/>
    <property type="evidence" value="ECO:0007669"/>
    <property type="project" value="InterPro"/>
</dbReference>
<dbReference type="OMA" id="MIHQTEY"/>
<dbReference type="PROSITE" id="PS51034">
    <property type="entry name" value="ZP_2"/>
    <property type="match status" value="1"/>
</dbReference>
<feature type="domain" description="ZP" evidence="10">
    <location>
        <begin position="752"/>
        <end position="1003"/>
    </location>
</feature>
<evidence type="ECO:0000259" key="11">
    <source>
        <dbReference type="PROSITE" id="PS51041"/>
    </source>
</evidence>
<dbReference type="Gene3D" id="2.60.40.3210">
    <property type="entry name" value="Zona pellucida, ZP-N domain"/>
    <property type="match status" value="1"/>
</dbReference>
<dbReference type="SMART" id="SM00179">
    <property type="entry name" value="EGF_CA"/>
    <property type="match status" value="2"/>
</dbReference>
<dbReference type="PROSITE" id="PS50026">
    <property type="entry name" value="EGF_3"/>
    <property type="match status" value="2"/>
</dbReference>
<dbReference type="InterPro" id="IPR036364">
    <property type="entry name" value="SEA_dom_sf"/>
</dbReference>
<reference evidence="13 14" key="1">
    <citation type="journal article" date="2011" name="Genome Biol. Evol.">
        <title>Integration of the genetic map and genome assembly of fugu facilitates insights into distinct features of genome evolution in teleosts and mammals.</title>
        <authorList>
            <person name="Kai W."/>
            <person name="Kikuchi K."/>
            <person name="Tohari S."/>
            <person name="Chew A.K."/>
            <person name="Tay A."/>
            <person name="Fujiwara A."/>
            <person name="Hosoya S."/>
            <person name="Suetake H."/>
            <person name="Naruse K."/>
            <person name="Brenner S."/>
            <person name="Suzuki Y."/>
            <person name="Venkatesh B."/>
        </authorList>
    </citation>
    <scope>NUCLEOTIDE SEQUENCE [LARGE SCALE GENOMIC DNA]</scope>
</reference>
<accession>H2V5M2</accession>
<evidence type="ECO:0000259" key="9">
    <source>
        <dbReference type="PROSITE" id="PS50026"/>
    </source>
</evidence>
<dbReference type="Gene3D" id="4.10.75.10">
    <property type="entry name" value="Elafin-like"/>
    <property type="match status" value="1"/>
</dbReference>
<feature type="compositionally biased region" description="Polar residues" evidence="6">
    <location>
        <begin position="396"/>
        <end position="419"/>
    </location>
</feature>
<reference evidence="13" key="2">
    <citation type="submission" date="2025-08" db="UniProtKB">
        <authorList>
            <consortium name="Ensembl"/>
        </authorList>
    </citation>
    <scope>IDENTIFICATION</scope>
</reference>
<dbReference type="PANTHER" id="PTHR14002:SF22">
    <property type="entry name" value="UROMODULIN-LIKE 1"/>
    <property type="match status" value="1"/>
</dbReference>
<feature type="region of interest" description="Disordered" evidence="6">
    <location>
        <begin position="655"/>
        <end position="684"/>
    </location>
</feature>
<dbReference type="SUPFAM" id="SSF49265">
    <property type="entry name" value="Fibronectin type III"/>
    <property type="match status" value="1"/>
</dbReference>
<dbReference type="Pfam" id="PF07645">
    <property type="entry name" value="EGF_CA"/>
    <property type="match status" value="2"/>
</dbReference>
<dbReference type="PROSITE" id="PS50024">
    <property type="entry name" value="SEA"/>
    <property type="match status" value="1"/>
</dbReference>
<dbReference type="HOGENOM" id="CLU_843445_0_0_1"/>
<dbReference type="InterPro" id="IPR008197">
    <property type="entry name" value="WAP_dom"/>
</dbReference>
<dbReference type="PANTHER" id="PTHR14002">
    <property type="entry name" value="ENDOGLIN/TGF-BETA RECEPTOR TYPE III"/>
    <property type="match status" value="1"/>
</dbReference>
<dbReference type="Gene3D" id="2.10.25.10">
    <property type="entry name" value="Laminin"/>
    <property type="match status" value="2"/>
</dbReference>
<dbReference type="GO" id="GO:0030855">
    <property type="term" value="P:epithelial cell differentiation"/>
    <property type="evidence" value="ECO:0007669"/>
    <property type="project" value="UniProtKB-ARBA"/>
</dbReference>
<dbReference type="Pfam" id="PF00095">
    <property type="entry name" value="WAP"/>
    <property type="match status" value="1"/>
</dbReference>
<dbReference type="InterPro" id="IPR018097">
    <property type="entry name" value="EGF_Ca-bd_CS"/>
</dbReference>
<dbReference type="InterPro" id="IPR036645">
    <property type="entry name" value="Elafin-like_sf"/>
</dbReference>
<dbReference type="InterPro" id="IPR011489">
    <property type="entry name" value="EMI_domain"/>
</dbReference>
<feature type="transmembrane region" description="Helical" evidence="7">
    <location>
        <begin position="1035"/>
        <end position="1059"/>
    </location>
</feature>
<keyword evidence="2" id="KW-0732">Signal</keyword>
<gene>
    <name evidence="13" type="primary">umodl1</name>
</gene>
<feature type="compositionally biased region" description="Polar residues" evidence="6">
    <location>
        <begin position="663"/>
        <end position="682"/>
    </location>
</feature>
<sequence length="1085" mass="117128">MRGGGRQSHRGLGLIYTLAVSKCVLELVIHEKMSWMFSIWAAGALLTVCRGQDAVHAGPSLSASGYHLCVRNTTRTVTFLAVHKVPFSVTKPCGGWLLWKTCTVTEYRMSHQTEYKTVTEQETSCCQGYVRVGRYCTASSDGNGDLCARPGSCPATNGSYPGSKGCRWDGDCPGWQKCCQGANHSLCSEPTRPTDHFGRGRNRFNATVIVKTDYKQLVSEDGGLLNHTRLLQTMVWGALQSNISIHYLDSWPVYPYRTATALLLHCPFDLLLHNVTSKLHLLLKDIQEVLSVTVEDIDECELPILHRCPPLAGCNNTLGSYQCICPQGFIDIDPSNPGTSCKEDRTGASTEPPTLLVPTMNTNDSSTTYTVEEPQGSNTTDNRTTAAPSPTGPVLNKSSQVPTGSTQASTTEPSPQTAVCSPPSILRLWSANVTGSSFSICWSSQFHTNQMYVVEVLKETEVHVWQTHEEMMVVLGRDPGELYTVIVTPCACGSQGSPLRIAVRTDALTLGATARLTNIQFNVELQDASTQAYTNLTGSILAEIHQALPLEVKAMWESEQVRVEVRGFSPGSVVAHLTIVFTPSQSQDVINVSAAVLQSLMNSTKYSVDPHSINVTDFDECSSGDNDCSLWATCTNTWASYTCVCLRGFKDTDPERPGRACQAANTTFSPPTSSTDNPASAHSTATRVAEVTAATAAIPATSAISVTSSRPSSPAADTPSQSTTVTPTGTKAATTTGPTGPERASTGAISVQCRGAAITVSVVRDFLLRASIRENALYLGSLECGINGGNATHVQLTVGWNECDTKIVHNESHYMASVTLFNTMDQKVLPSGAVEAPKVHLKVPIVCAYVKSMLISADFSSTGYEMLKDVILGSGSFLVRVQLMNGTDPLPHNYSVSSDEVVVVDVSLNTSLDQIKVVINRCWATSTQNPGDTYSYIFLENSCSLNKYTKVLSNGNSSTSRVSVQIFSFVDLSVIYLHCQVQICAQIGSDSCVPDCLQRTSRSSDNTIATTFGSSGPLLKSNEETLVEDVSALQVIGLSCLGVGLCLFFIIGFICLFYYQRNRIGHYNFSTNPKEENFTSLATNT</sequence>
<dbReference type="PROSITE" id="PS01187">
    <property type="entry name" value="EGF_CA"/>
    <property type="match status" value="2"/>
</dbReference>
<dbReference type="InterPro" id="IPR049883">
    <property type="entry name" value="NOTCH1_EGF-like"/>
</dbReference>
<dbReference type="STRING" id="31033.ENSTRUP00000058512"/>
<dbReference type="SUPFAM" id="SSF82671">
    <property type="entry name" value="SEA domain"/>
    <property type="match status" value="1"/>
</dbReference>
<dbReference type="PROSITE" id="PS51390">
    <property type="entry name" value="WAP"/>
    <property type="match status" value="1"/>
</dbReference>
<dbReference type="CDD" id="cd00054">
    <property type="entry name" value="EGF_CA"/>
    <property type="match status" value="2"/>
</dbReference>
<keyword evidence="1 5" id="KW-0245">EGF-like domain</keyword>
<evidence type="ECO:0000313" key="14">
    <source>
        <dbReference type="Proteomes" id="UP000005226"/>
    </source>
</evidence>
<dbReference type="Pfam" id="PF00100">
    <property type="entry name" value="Zona_pellucida"/>
    <property type="match status" value="1"/>
</dbReference>
<keyword evidence="14" id="KW-1185">Reference proteome</keyword>